<dbReference type="EMBL" id="JBANAX010000239">
    <property type="protein sequence ID" value="KAL1217716.1"/>
    <property type="molecule type" value="Genomic_DNA"/>
</dbReference>
<comment type="caution">
    <text evidence="2">The sequence shown here is derived from an EMBL/GenBank/DDBJ whole genome shotgun (WGS) entry which is preliminary data.</text>
</comment>
<gene>
    <name evidence="2" type="ORF">V5N11_029271</name>
</gene>
<name>A0ABD1BKI1_CARAN</name>
<accession>A0ABD1BKI1</accession>
<dbReference type="InterPro" id="IPR005174">
    <property type="entry name" value="KIB1-4_b-propeller"/>
</dbReference>
<evidence type="ECO:0000259" key="1">
    <source>
        <dbReference type="Pfam" id="PF03478"/>
    </source>
</evidence>
<proteinExistence type="predicted"/>
<dbReference type="PANTHER" id="PTHR44259">
    <property type="entry name" value="OS07G0183000 PROTEIN-RELATED"/>
    <property type="match status" value="1"/>
</dbReference>
<dbReference type="Proteomes" id="UP001558713">
    <property type="component" value="Unassembled WGS sequence"/>
</dbReference>
<reference evidence="2 3" key="1">
    <citation type="submission" date="2024-04" db="EMBL/GenBank/DDBJ databases">
        <title>Genome assembly C_amara_ONT_v2.</title>
        <authorList>
            <person name="Yant L."/>
            <person name="Moore C."/>
            <person name="Slenker M."/>
        </authorList>
    </citation>
    <scope>NUCLEOTIDE SEQUENCE [LARGE SCALE GENOMIC DNA]</scope>
    <source>
        <tissue evidence="2">Leaf</tissue>
    </source>
</reference>
<feature type="domain" description="KIB1-4 beta-propeller" evidence="1">
    <location>
        <begin position="48"/>
        <end position="354"/>
    </location>
</feature>
<evidence type="ECO:0000313" key="2">
    <source>
        <dbReference type="EMBL" id="KAL1217716.1"/>
    </source>
</evidence>
<evidence type="ECO:0000313" key="3">
    <source>
        <dbReference type="Proteomes" id="UP001558713"/>
    </source>
</evidence>
<sequence length="380" mass="43414">MERSTLKRRSSSSDLESAKALRSSLILRPKVGSPLVMVCREKEGCGVYKPDEDRVYETKRDFSGYRFLGSSGKWFLVVDSGMKFYIIDVFSEEMIDLPPIESFKGTLFRLERLGENVRNILVRNSAHGLVNTAEDLRGRLWVDDKNGGDYVVVWSFQMSEYFGFCKKGDDHYREILKRGKDVHWQFRGAYDMVLRGHNLYIFVVREFIRHLDLSGGHVDGGDFKDVSESQAFPLSTPVLSLDERKRIKQDKVISSSESIAVTRSGQVLLVYTYELNSERQRMFHLYKRNPNVTSHATAIVEVDSLGDEALFLDLGTTVPADHSLGIEPNSIYFTRGDRIRQEESSSCLDICVFNLTTKTTKRFPTLSSLNVKDAHWFLPS</sequence>
<dbReference type="PANTHER" id="PTHR44259:SF73">
    <property type="entry name" value="F-BOX PROTEIN (DUF295)"/>
    <property type="match status" value="1"/>
</dbReference>
<organism evidence="2 3">
    <name type="scientific">Cardamine amara subsp. amara</name>
    <dbReference type="NCBI Taxonomy" id="228776"/>
    <lineage>
        <taxon>Eukaryota</taxon>
        <taxon>Viridiplantae</taxon>
        <taxon>Streptophyta</taxon>
        <taxon>Embryophyta</taxon>
        <taxon>Tracheophyta</taxon>
        <taxon>Spermatophyta</taxon>
        <taxon>Magnoliopsida</taxon>
        <taxon>eudicotyledons</taxon>
        <taxon>Gunneridae</taxon>
        <taxon>Pentapetalae</taxon>
        <taxon>rosids</taxon>
        <taxon>malvids</taxon>
        <taxon>Brassicales</taxon>
        <taxon>Brassicaceae</taxon>
        <taxon>Cardamineae</taxon>
        <taxon>Cardamine</taxon>
    </lineage>
</organism>
<dbReference type="InterPro" id="IPR050942">
    <property type="entry name" value="F-box_BR-signaling"/>
</dbReference>
<keyword evidence="3" id="KW-1185">Reference proteome</keyword>
<protein>
    <submittedName>
        <fullName evidence="2">F-box protein</fullName>
    </submittedName>
</protein>
<dbReference type="Pfam" id="PF03478">
    <property type="entry name" value="Beta-prop_KIB1-4"/>
    <property type="match status" value="1"/>
</dbReference>
<dbReference type="AlphaFoldDB" id="A0ABD1BKI1"/>